<dbReference type="InterPro" id="IPR012749">
    <property type="entry name" value="WecE-like"/>
</dbReference>
<keyword evidence="3 4" id="KW-0663">Pyridoxal phosphate</keyword>
<dbReference type="InterPro" id="IPR000653">
    <property type="entry name" value="DegT/StrS_aminotransferase"/>
</dbReference>
<dbReference type="InterPro" id="IPR015422">
    <property type="entry name" value="PyrdxlP-dep_Trfase_small"/>
</dbReference>
<dbReference type="InterPro" id="IPR015424">
    <property type="entry name" value="PyrdxlP-dep_Trfase"/>
</dbReference>
<feature type="active site" description="Proton acceptor" evidence="2">
    <location>
        <position position="181"/>
    </location>
</feature>
<dbReference type="EMBL" id="CP018477">
    <property type="protein sequence ID" value="ASV74950.1"/>
    <property type="molecule type" value="Genomic_DNA"/>
</dbReference>
<evidence type="ECO:0000256" key="3">
    <source>
        <dbReference type="PIRSR" id="PIRSR000390-2"/>
    </source>
</evidence>
<dbReference type="NCBIfam" id="TIGR02379">
    <property type="entry name" value="ECA_wecE"/>
    <property type="match status" value="1"/>
</dbReference>
<dbReference type="KEGG" id="ttf:THTE_2348"/>
<proteinExistence type="inferred from homology"/>
<dbReference type="OrthoDB" id="9810913at2"/>
<keyword evidence="6" id="KW-1185">Reference proteome</keyword>
<dbReference type="Gene3D" id="3.90.1150.10">
    <property type="entry name" value="Aspartate Aminotransferase, domain 1"/>
    <property type="match status" value="1"/>
</dbReference>
<dbReference type="GO" id="GO:0030170">
    <property type="term" value="F:pyridoxal phosphate binding"/>
    <property type="evidence" value="ECO:0007669"/>
    <property type="project" value="TreeGrafter"/>
</dbReference>
<dbReference type="RefSeq" id="WP_095415138.1">
    <property type="nucleotide sequence ID" value="NZ_CP018477.1"/>
</dbReference>
<dbReference type="Gene3D" id="3.40.640.10">
    <property type="entry name" value="Type I PLP-dependent aspartate aminotransferase-like (Major domain)"/>
    <property type="match status" value="1"/>
</dbReference>
<dbReference type="PANTHER" id="PTHR30244">
    <property type="entry name" value="TRANSAMINASE"/>
    <property type="match status" value="1"/>
</dbReference>
<sequence length="382" mass="42863">MIPFNKPFIAGKELYYIAQAVTMGNIAADGHFTKLCSRFLEERFGIKKVLLVPSGTAALELAAMLCDLQPGDEVIMPSYTFVSTASAFVRVGAKPVFVDIRPDTLNIDETKIEAAITERTRVIVPVHYAGVACEMDTIMDIARRYNLLVVEDAAQGVNAFYKGRALGSIGHLGCYSFHETKNYICGEGGALCINDERFIERAEILRDKGTNRQKFFRGEVDKYTWVDVGSSYVMAEILAAFLWGQLECLDSITSRRREIYEYYRAALRPLAEAGLLGLPHIPADCQSNYHLFYILARTGEERDEMLRYLCDHGVLAIFHYVPLHSSPMGSRLGYRLGDLPLTEDLASRVIRLPMFHELSMEQQQRVVNLVNAFCRESASISA</sequence>
<comment type="similarity">
    <text evidence="1 4">Belongs to the DegT/DnrJ/EryC1 family.</text>
</comment>
<dbReference type="PANTHER" id="PTHR30244:SF34">
    <property type="entry name" value="DTDP-4-AMINO-4,6-DIDEOXYGALACTOSE TRANSAMINASE"/>
    <property type="match status" value="1"/>
</dbReference>
<reference evidence="5 6" key="1">
    <citation type="journal article" name="Front. Microbiol.">
        <title>Sugar Metabolism of the First Thermophilic Planctomycete Thermogutta terrifontis: Comparative Genomic and Transcriptomic Approaches.</title>
        <authorList>
            <person name="Elcheninov A.G."/>
            <person name="Menzel P."/>
            <person name="Gudbergsdottir S.R."/>
            <person name="Slesarev A.I."/>
            <person name="Kadnikov V.V."/>
            <person name="Krogh A."/>
            <person name="Bonch-Osmolovskaya E.A."/>
            <person name="Peng X."/>
            <person name="Kublanov I.V."/>
        </authorList>
    </citation>
    <scope>NUCLEOTIDE SEQUENCE [LARGE SCALE GENOMIC DNA]</scope>
    <source>
        <strain evidence="5 6">R1</strain>
    </source>
</reference>
<evidence type="ECO:0000313" key="5">
    <source>
        <dbReference type="EMBL" id="ASV74950.1"/>
    </source>
</evidence>
<gene>
    <name evidence="5" type="ORF">THTE_2348</name>
</gene>
<dbReference type="GO" id="GO:0000271">
    <property type="term" value="P:polysaccharide biosynthetic process"/>
    <property type="evidence" value="ECO:0007669"/>
    <property type="project" value="TreeGrafter"/>
</dbReference>
<accession>A0A286RG64</accession>
<dbReference type="PIRSF" id="PIRSF000390">
    <property type="entry name" value="PLP_StrS"/>
    <property type="match status" value="1"/>
</dbReference>
<protein>
    <submittedName>
        <fullName evidence="5">Lipopolysaccharide biosynthesis protein RffA</fullName>
    </submittedName>
</protein>
<feature type="modified residue" description="N6-(pyridoxal phosphate)lysine" evidence="3">
    <location>
        <position position="181"/>
    </location>
</feature>
<evidence type="ECO:0000256" key="1">
    <source>
        <dbReference type="ARBA" id="ARBA00037999"/>
    </source>
</evidence>
<dbReference type="Pfam" id="PF01041">
    <property type="entry name" value="DegT_DnrJ_EryC1"/>
    <property type="match status" value="1"/>
</dbReference>
<dbReference type="NCBIfam" id="NF008687">
    <property type="entry name" value="PRK11706.1"/>
    <property type="match status" value="1"/>
</dbReference>
<organism evidence="5 6">
    <name type="scientific">Thermogutta terrifontis</name>
    <dbReference type="NCBI Taxonomy" id="1331910"/>
    <lineage>
        <taxon>Bacteria</taxon>
        <taxon>Pseudomonadati</taxon>
        <taxon>Planctomycetota</taxon>
        <taxon>Planctomycetia</taxon>
        <taxon>Pirellulales</taxon>
        <taxon>Thermoguttaceae</taxon>
        <taxon>Thermogutta</taxon>
    </lineage>
</organism>
<dbReference type="GO" id="GO:0019180">
    <property type="term" value="F:dTDP-4-amino-4,6-dideoxygalactose transaminase activity"/>
    <property type="evidence" value="ECO:0007669"/>
    <property type="project" value="TreeGrafter"/>
</dbReference>
<evidence type="ECO:0000313" key="6">
    <source>
        <dbReference type="Proteomes" id="UP000215086"/>
    </source>
</evidence>
<dbReference type="Proteomes" id="UP000215086">
    <property type="component" value="Chromosome"/>
</dbReference>
<dbReference type="InterPro" id="IPR015421">
    <property type="entry name" value="PyrdxlP-dep_Trfase_major"/>
</dbReference>
<dbReference type="FunFam" id="3.40.640.10:FF:000037">
    <property type="entry name" value="dTDP-4-amino-4,6-dideoxygalactose transaminase"/>
    <property type="match status" value="1"/>
</dbReference>
<evidence type="ECO:0000256" key="2">
    <source>
        <dbReference type="PIRSR" id="PIRSR000390-1"/>
    </source>
</evidence>
<dbReference type="SUPFAM" id="SSF53383">
    <property type="entry name" value="PLP-dependent transferases"/>
    <property type="match status" value="1"/>
</dbReference>
<evidence type="ECO:0000256" key="4">
    <source>
        <dbReference type="RuleBase" id="RU004508"/>
    </source>
</evidence>
<name>A0A286RG64_9BACT</name>
<dbReference type="CDD" id="cd00616">
    <property type="entry name" value="AHBA_syn"/>
    <property type="match status" value="1"/>
</dbReference>
<dbReference type="AlphaFoldDB" id="A0A286RG64"/>